<dbReference type="InterPro" id="IPR055081">
    <property type="entry name" value="NLP1-9_GAF"/>
</dbReference>
<dbReference type="EMBL" id="NKXS01000711">
    <property type="protein sequence ID" value="PIN22683.1"/>
    <property type="molecule type" value="Genomic_DNA"/>
</dbReference>
<accession>A0A2G9HYW9</accession>
<sequence length="657" mass="75400">MGERHDSSPTSRFEGWNELYSLDEFEELFNNYDKLSSKKYVRGFVFWTSARNRKKSSSSKAIQDQLRNLIEELAESTVTSSTYLLQIWVPKVVGGKRYLATSDQPFALGWRLSKGFSWYRKHCVDYKYFVGELGAKEEEIGPPGRVFRNEHPESSPDLLLYSNTEYPLRDYAVRCGATRYIALPLVSKLGNSTEGMVSSKTGLGSIHNGLTWEYKNIIYQQNPLASEFTEMLEMATGTFPHLHLAQVWVPCQHCSYTDNNRSCMRRTAFRLASGNNGICGFSDACEFHNEQSNKGIAGIVSLSANKSCFCRNLCDFNISQYPLAHYAQGARLSFCFAICFQSLYSSADLCIFEFFFHPDRREDAYTWYILRTLFQIMEKKLVSFKVASGRILGEEIAVEVGIRNNILASWELGFGQPNLSPCIQQKKHQNAREFTTIPTMAGYDKGFSLSDFLEYLQKPDLCCSLPSKDNSIYLFWTVGTKELQENGSNIRILLQDITTKSFRGQNFHGLVQFWALKEVKNRFYLSTSDQPFALTYLYKGLCWYWKQCMEHCYFVNEGVKEEELGPPGRFPLRDNAARCGLRRYLALPIFDLHKEQCIGVLEYMGFSCVDWDNEFGLIAAALEVFSPLMPLPSLSLLFVVFHKSDYKYYFNCCRQGI</sequence>
<dbReference type="PANTHER" id="PTHR32002:SF62">
    <property type="entry name" value="PROTEIN NLP6-LIKE ISOFORM X1"/>
    <property type="match status" value="1"/>
</dbReference>
<dbReference type="Pfam" id="PF22922">
    <property type="entry name" value="GAF_NLP"/>
    <property type="match status" value="1"/>
</dbReference>
<evidence type="ECO:0000313" key="2">
    <source>
        <dbReference type="EMBL" id="PIN22683.1"/>
    </source>
</evidence>
<dbReference type="OrthoDB" id="1302127at2759"/>
<dbReference type="Proteomes" id="UP000231279">
    <property type="component" value="Unassembled WGS sequence"/>
</dbReference>
<organism evidence="2 3">
    <name type="scientific">Handroanthus impetiginosus</name>
    <dbReference type="NCBI Taxonomy" id="429701"/>
    <lineage>
        <taxon>Eukaryota</taxon>
        <taxon>Viridiplantae</taxon>
        <taxon>Streptophyta</taxon>
        <taxon>Embryophyta</taxon>
        <taxon>Tracheophyta</taxon>
        <taxon>Spermatophyta</taxon>
        <taxon>Magnoliopsida</taxon>
        <taxon>eudicotyledons</taxon>
        <taxon>Gunneridae</taxon>
        <taxon>Pentapetalae</taxon>
        <taxon>asterids</taxon>
        <taxon>lamiids</taxon>
        <taxon>Lamiales</taxon>
        <taxon>Bignoniaceae</taxon>
        <taxon>Crescentiina</taxon>
        <taxon>Tabebuia alliance</taxon>
        <taxon>Handroanthus</taxon>
    </lineage>
</organism>
<protein>
    <recommendedName>
        <fullName evidence="1">NLP1-9 GAF domain-containing protein</fullName>
    </recommendedName>
</protein>
<dbReference type="PANTHER" id="PTHR32002">
    <property type="entry name" value="PROTEIN NLP8"/>
    <property type="match status" value="1"/>
</dbReference>
<evidence type="ECO:0000313" key="3">
    <source>
        <dbReference type="Proteomes" id="UP000231279"/>
    </source>
</evidence>
<dbReference type="AlphaFoldDB" id="A0A2G9HYW9"/>
<feature type="domain" description="NLP1-9 GAF" evidence="1">
    <location>
        <begin position="225"/>
        <end position="381"/>
    </location>
</feature>
<name>A0A2G9HYW9_9LAMI</name>
<evidence type="ECO:0000259" key="1">
    <source>
        <dbReference type="Pfam" id="PF22922"/>
    </source>
</evidence>
<dbReference type="InterPro" id="IPR045012">
    <property type="entry name" value="NLP"/>
</dbReference>
<reference evidence="3" key="1">
    <citation type="journal article" date="2018" name="Gigascience">
        <title>Genome assembly of the Pink Ipe (Handroanthus impetiginosus, Bignoniaceae), a highly valued, ecologically keystone Neotropical timber forest tree.</title>
        <authorList>
            <person name="Silva-Junior O.B."/>
            <person name="Grattapaglia D."/>
            <person name="Novaes E."/>
            <person name="Collevatti R.G."/>
        </authorList>
    </citation>
    <scope>NUCLEOTIDE SEQUENCE [LARGE SCALE GENOMIC DNA]</scope>
    <source>
        <strain evidence="3">cv. UFG-1</strain>
    </source>
</reference>
<gene>
    <name evidence="2" type="ORF">CDL12_04594</name>
</gene>
<comment type="caution">
    <text evidence="2">The sequence shown here is derived from an EMBL/GenBank/DDBJ whole genome shotgun (WGS) entry which is preliminary data.</text>
</comment>
<proteinExistence type="predicted"/>
<dbReference type="STRING" id="429701.A0A2G9HYW9"/>
<keyword evidence="3" id="KW-1185">Reference proteome</keyword>
<dbReference type="GO" id="GO:0003700">
    <property type="term" value="F:DNA-binding transcription factor activity"/>
    <property type="evidence" value="ECO:0007669"/>
    <property type="project" value="InterPro"/>
</dbReference>